<dbReference type="Pfam" id="PF09791">
    <property type="entry name" value="Oxidored-like"/>
    <property type="match status" value="1"/>
</dbReference>
<dbReference type="Proteomes" id="UP001596103">
    <property type="component" value="Unassembled WGS sequence"/>
</dbReference>
<feature type="compositionally biased region" description="Basic and acidic residues" evidence="1">
    <location>
        <begin position="1"/>
        <end position="21"/>
    </location>
</feature>
<feature type="compositionally biased region" description="Basic and acidic residues" evidence="1">
    <location>
        <begin position="93"/>
        <end position="102"/>
    </location>
</feature>
<protein>
    <submittedName>
        <fullName evidence="3">Oxidoreductase-like domain-containing protein</fullName>
    </submittedName>
</protein>
<feature type="region of interest" description="Disordered" evidence="1">
    <location>
        <begin position="57"/>
        <end position="130"/>
    </location>
</feature>
<name>A0ABW0JES4_9BURK</name>
<evidence type="ECO:0000259" key="2">
    <source>
        <dbReference type="Pfam" id="PF09791"/>
    </source>
</evidence>
<comment type="caution">
    <text evidence="3">The sequence shown here is derived from an EMBL/GenBank/DDBJ whole genome shotgun (WGS) entry which is preliminary data.</text>
</comment>
<accession>A0ABW0JES4</accession>
<feature type="compositionally biased region" description="Basic and acidic residues" evidence="1">
    <location>
        <begin position="57"/>
        <end position="67"/>
    </location>
</feature>
<dbReference type="EMBL" id="JBHSMP010000036">
    <property type="protein sequence ID" value="MFC5431406.1"/>
    <property type="molecule type" value="Genomic_DNA"/>
</dbReference>
<reference evidence="4" key="1">
    <citation type="journal article" date="2019" name="Int. J. Syst. Evol. Microbiol.">
        <title>The Global Catalogue of Microorganisms (GCM) 10K type strain sequencing project: providing services to taxonomists for standard genome sequencing and annotation.</title>
        <authorList>
            <consortium name="The Broad Institute Genomics Platform"/>
            <consortium name="The Broad Institute Genome Sequencing Center for Infectious Disease"/>
            <person name="Wu L."/>
            <person name="Ma J."/>
        </authorList>
    </citation>
    <scope>NUCLEOTIDE SEQUENCE [LARGE SCALE GENOMIC DNA]</scope>
    <source>
        <strain evidence="4">CCUG 56042</strain>
    </source>
</reference>
<evidence type="ECO:0000256" key="1">
    <source>
        <dbReference type="SAM" id="MobiDB-lite"/>
    </source>
</evidence>
<dbReference type="InterPro" id="IPR019180">
    <property type="entry name" value="Oxidoreductase-like_N"/>
</dbReference>
<proteinExistence type="predicted"/>
<evidence type="ECO:0000313" key="3">
    <source>
        <dbReference type="EMBL" id="MFC5431406.1"/>
    </source>
</evidence>
<evidence type="ECO:0000313" key="4">
    <source>
        <dbReference type="Proteomes" id="UP001596103"/>
    </source>
</evidence>
<feature type="compositionally biased region" description="Low complexity" evidence="1">
    <location>
        <begin position="103"/>
        <end position="117"/>
    </location>
</feature>
<organism evidence="3 4">
    <name type="scientific">Paraburkholderia denitrificans</name>
    <dbReference type="NCBI Taxonomy" id="694025"/>
    <lineage>
        <taxon>Bacteria</taxon>
        <taxon>Pseudomonadati</taxon>
        <taxon>Pseudomonadota</taxon>
        <taxon>Betaproteobacteria</taxon>
        <taxon>Burkholderiales</taxon>
        <taxon>Burkholderiaceae</taxon>
        <taxon>Paraburkholderia</taxon>
    </lineage>
</organism>
<keyword evidence="4" id="KW-1185">Reference proteome</keyword>
<dbReference type="RefSeq" id="WP_377714603.1">
    <property type="nucleotide sequence ID" value="NZ_JBHSMP010000036.1"/>
</dbReference>
<gene>
    <name evidence="3" type="ORF">ACFPTO_21755</name>
</gene>
<sequence>MSLPPRPEDDPRPEPPMRPDDDACCGSGCDPCVFDFYAEALNAWRAELAAWEVREAARREAAAREAEGATAGDTTPKVLTRCEPSAKRAPKQAAKEAAKEAPKQAAKQTPKQAATQTSKRAPRQPRKPAS</sequence>
<feature type="compositionally biased region" description="Basic residues" evidence="1">
    <location>
        <begin position="120"/>
        <end position="130"/>
    </location>
</feature>
<feature type="domain" description="Oxidoreductase-like" evidence="2">
    <location>
        <begin position="12"/>
        <end position="51"/>
    </location>
</feature>
<feature type="region of interest" description="Disordered" evidence="1">
    <location>
        <begin position="1"/>
        <end position="24"/>
    </location>
</feature>